<keyword evidence="3" id="KW-0813">Transport</keyword>
<dbReference type="PANTHER" id="PTHR30069:SF36">
    <property type="entry name" value="BLL6948 PROTEIN"/>
    <property type="match status" value="1"/>
</dbReference>
<keyword evidence="11" id="KW-0732">Signal</keyword>
<protein>
    <submittedName>
        <fullName evidence="14">TonB-dependent receptor</fullName>
    </submittedName>
</protein>
<evidence type="ECO:0000256" key="1">
    <source>
        <dbReference type="ARBA" id="ARBA00004571"/>
    </source>
</evidence>
<dbReference type="Gene3D" id="2.170.130.10">
    <property type="entry name" value="TonB-dependent receptor, plug domain"/>
    <property type="match status" value="1"/>
</dbReference>
<evidence type="ECO:0000313" key="15">
    <source>
        <dbReference type="Proteomes" id="UP001606301"/>
    </source>
</evidence>
<organism evidence="14 15">
    <name type="scientific">Pelomonas margarita</name>
    <dbReference type="NCBI Taxonomy" id="3299031"/>
    <lineage>
        <taxon>Bacteria</taxon>
        <taxon>Pseudomonadati</taxon>
        <taxon>Pseudomonadota</taxon>
        <taxon>Betaproteobacteria</taxon>
        <taxon>Burkholderiales</taxon>
        <taxon>Sphaerotilaceae</taxon>
        <taxon>Roseateles</taxon>
    </lineage>
</organism>
<dbReference type="InterPro" id="IPR036942">
    <property type="entry name" value="Beta-barrel_TonB_sf"/>
</dbReference>
<keyword evidence="5" id="KW-0812">Transmembrane</keyword>
<evidence type="ECO:0000256" key="5">
    <source>
        <dbReference type="ARBA" id="ARBA00022692"/>
    </source>
</evidence>
<dbReference type="InterPro" id="IPR012910">
    <property type="entry name" value="Plug_dom"/>
</dbReference>
<evidence type="ECO:0000256" key="4">
    <source>
        <dbReference type="ARBA" id="ARBA00022452"/>
    </source>
</evidence>
<dbReference type="SUPFAM" id="SSF56935">
    <property type="entry name" value="Porins"/>
    <property type="match status" value="1"/>
</dbReference>
<comment type="caution">
    <text evidence="14">The sequence shown here is derived from an EMBL/GenBank/DDBJ whole genome shotgun (WGS) entry which is preliminary data.</text>
</comment>
<evidence type="ECO:0000259" key="12">
    <source>
        <dbReference type="Pfam" id="PF00593"/>
    </source>
</evidence>
<keyword evidence="6 10" id="KW-0798">TonB box</keyword>
<dbReference type="PANTHER" id="PTHR30069">
    <property type="entry name" value="TONB-DEPENDENT OUTER MEMBRANE RECEPTOR"/>
    <property type="match status" value="1"/>
</dbReference>
<dbReference type="InterPro" id="IPR037066">
    <property type="entry name" value="Plug_dom_sf"/>
</dbReference>
<dbReference type="Pfam" id="PF07715">
    <property type="entry name" value="Plug"/>
    <property type="match status" value="1"/>
</dbReference>
<dbReference type="InterPro" id="IPR000531">
    <property type="entry name" value="Beta-barrel_TonB"/>
</dbReference>
<evidence type="ECO:0000256" key="11">
    <source>
        <dbReference type="SAM" id="SignalP"/>
    </source>
</evidence>
<evidence type="ECO:0000256" key="3">
    <source>
        <dbReference type="ARBA" id="ARBA00022448"/>
    </source>
</evidence>
<evidence type="ECO:0000256" key="9">
    <source>
        <dbReference type="ARBA" id="ARBA00023237"/>
    </source>
</evidence>
<evidence type="ECO:0000256" key="10">
    <source>
        <dbReference type="RuleBase" id="RU003357"/>
    </source>
</evidence>
<proteinExistence type="inferred from homology"/>
<dbReference type="EMBL" id="JBIGHW010000008">
    <property type="protein sequence ID" value="MFG6442100.1"/>
    <property type="molecule type" value="Genomic_DNA"/>
</dbReference>
<dbReference type="Proteomes" id="UP001606301">
    <property type="component" value="Unassembled WGS sequence"/>
</dbReference>
<dbReference type="RefSeq" id="WP_394398997.1">
    <property type="nucleotide sequence ID" value="NZ_JBIGHW010000008.1"/>
</dbReference>
<gene>
    <name evidence="14" type="ORF">ACG0Z3_15550</name>
</gene>
<dbReference type="Pfam" id="PF00593">
    <property type="entry name" value="TonB_dep_Rec_b-barrel"/>
    <property type="match status" value="1"/>
</dbReference>
<accession>A0ABW7FL90</accession>
<keyword evidence="9" id="KW-0998">Cell outer membrane</keyword>
<comment type="similarity">
    <text evidence="2 10">Belongs to the TonB-dependent receptor family.</text>
</comment>
<feature type="domain" description="TonB-dependent receptor plug" evidence="13">
    <location>
        <begin position="45"/>
        <end position="143"/>
    </location>
</feature>
<feature type="signal peptide" evidence="11">
    <location>
        <begin position="1"/>
        <end position="20"/>
    </location>
</feature>
<evidence type="ECO:0000256" key="7">
    <source>
        <dbReference type="ARBA" id="ARBA00023136"/>
    </source>
</evidence>
<keyword evidence="4" id="KW-1134">Transmembrane beta strand</keyword>
<keyword evidence="8 14" id="KW-0675">Receptor</keyword>
<evidence type="ECO:0000313" key="14">
    <source>
        <dbReference type="EMBL" id="MFG6442100.1"/>
    </source>
</evidence>
<evidence type="ECO:0000256" key="2">
    <source>
        <dbReference type="ARBA" id="ARBA00009810"/>
    </source>
</evidence>
<evidence type="ECO:0000256" key="6">
    <source>
        <dbReference type="ARBA" id="ARBA00023077"/>
    </source>
</evidence>
<feature type="domain" description="TonB-dependent receptor-like beta-barrel" evidence="12">
    <location>
        <begin position="212"/>
        <end position="636"/>
    </location>
</feature>
<keyword evidence="15" id="KW-1185">Reference proteome</keyword>
<reference evidence="14 15" key="1">
    <citation type="submission" date="2024-08" db="EMBL/GenBank/DDBJ databases">
        <authorList>
            <person name="Lu H."/>
        </authorList>
    </citation>
    <scope>NUCLEOTIDE SEQUENCE [LARGE SCALE GENOMIC DNA]</scope>
    <source>
        <strain evidence="14 15">LKC17W</strain>
    </source>
</reference>
<evidence type="ECO:0000259" key="13">
    <source>
        <dbReference type="Pfam" id="PF07715"/>
    </source>
</evidence>
<dbReference type="Gene3D" id="2.40.170.20">
    <property type="entry name" value="TonB-dependent receptor, beta-barrel domain"/>
    <property type="match status" value="1"/>
</dbReference>
<feature type="chain" id="PRO_5046795041" evidence="11">
    <location>
        <begin position="21"/>
        <end position="686"/>
    </location>
</feature>
<dbReference type="InterPro" id="IPR039426">
    <property type="entry name" value="TonB-dep_rcpt-like"/>
</dbReference>
<comment type="subcellular location">
    <subcellularLocation>
        <location evidence="1">Cell outer membrane</location>
        <topology evidence="1">Multi-pass membrane protein</topology>
    </subcellularLocation>
</comment>
<evidence type="ECO:0000256" key="8">
    <source>
        <dbReference type="ARBA" id="ARBA00023170"/>
    </source>
</evidence>
<keyword evidence="7 10" id="KW-0472">Membrane</keyword>
<name>A0ABW7FL90_9BURK</name>
<sequence length="686" mass="75240">MRTPHPIALAALLLISTAQAQEQLDTVQVQGRARLGAADSASEGEVKAERLERRPLLRPAELLEAMPGMLVTQHSGDGKANQYFLRGFNLDHGSDFATSVLGMPVNMASHAHGQGYMDLNFLIPELVSSLQYRKGSYATEDGDFVTTGSARVAYQRRLDAPFTEVSLGEHGYRRGLVAADTAVGPTGEWRLLGALEASRYDGPWAQPEDLHRGNGVLRLSRGDADNGLAISLLSYRARWRASEHVPERAIANGEIGRYGTLLANDGGETHRHSLSAEWARSDAAQEWRASGYVVDYGLNLFSGPSGFINGADGDQHEQADHRKLWGGQFKHTLLAPAPNLELGWGLQWRHDRIGQLGLYDTVNRQRTHTVREDRVEQDLLGLFGEARYRVTPWLRAHAGLRWDRLKTRNAALAGEFNMANGGRASKTLWSPKLGLIARASANLELYAQWSKGLRSNDVRGATSATNPNDGEAQALLPLLARTQSQEVGLRTQPARGWNSSLVLWQARLASELVFVGDAGVTEARGASRRRGLEWSNDFAPWPWLLVDADMAWSRACFVAAENGGNRVPNAVPFNASLAATVKPSGPWFAGVKLRYIGSYDLEETGQETSRANWTANLKMGWRFAAGHELSLDVLNLFDRRANDIEYWGEACTRAEGAGCGGGEGIAGRLVHPMEPRAVRISWRAAF</sequence>